<evidence type="ECO:0008006" key="4">
    <source>
        <dbReference type="Google" id="ProtNLM"/>
    </source>
</evidence>
<organism evidence="3">
    <name type="scientific">Ignisphaera aggregans</name>
    <dbReference type="NCBI Taxonomy" id="334771"/>
    <lineage>
        <taxon>Archaea</taxon>
        <taxon>Thermoproteota</taxon>
        <taxon>Thermoprotei</taxon>
        <taxon>Desulfurococcales</taxon>
        <taxon>Desulfurococcaceae</taxon>
        <taxon>Ignisphaera</taxon>
    </lineage>
</organism>
<accession>A0A7J3MYR6</accession>
<proteinExistence type="predicted"/>
<dbReference type="AlphaFoldDB" id="A0A7J3MYR6"/>
<evidence type="ECO:0000313" key="2">
    <source>
        <dbReference type="EMBL" id="HFQ79411.1"/>
    </source>
</evidence>
<evidence type="ECO:0000313" key="3">
    <source>
        <dbReference type="EMBL" id="HGT98599.1"/>
    </source>
</evidence>
<name>A0A7J3MYR6_9CREN</name>
<gene>
    <name evidence="2" type="ORF">ENT99_06940</name>
    <name evidence="3" type="ORF">ENU64_04135</name>
</gene>
<comment type="caution">
    <text evidence="3">The sequence shown here is derived from an EMBL/GenBank/DDBJ whole genome shotgun (WGS) entry which is preliminary data.</text>
</comment>
<dbReference type="EMBL" id="DTDH01000130">
    <property type="protein sequence ID" value="HGT98599.1"/>
    <property type="molecule type" value="Genomic_DNA"/>
</dbReference>
<protein>
    <recommendedName>
        <fullName evidence="4">RNA polymerase Rpo13 subunit HTH domain-containing protein</fullName>
    </recommendedName>
</protein>
<sequence length="87" mass="10080">MFDEEVTSEVIEEESRREEADYLGEEEIDIGNISVSEIELFLTRAEIWNGLLQNRITINEALDSFPSSKSLQETTKKVSKRSRKRKS</sequence>
<feature type="region of interest" description="Disordered" evidence="1">
    <location>
        <begin position="67"/>
        <end position="87"/>
    </location>
</feature>
<dbReference type="Gene3D" id="6.20.450.10">
    <property type="match status" value="1"/>
</dbReference>
<reference evidence="3" key="1">
    <citation type="journal article" date="2020" name="mSystems">
        <title>Genome- and Community-Level Interaction Insights into Carbon Utilization and Element Cycling Functions of Hydrothermarchaeota in Hydrothermal Sediment.</title>
        <authorList>
            <person name="Zhou Z."/>
            <person name="Liu Y."/>
            <person name="Xu W."/>
            <person name="Pan J."/>
            <person name="Luo Z.H."/>
            <person name="Li M."/>
        </authorList>
    </citation>
    <scope>NUCLEOTIDE SEQUENCE [LARGE SCALE GENOMIC DNA]</scope>
    <source>
        <strain evidence="2">SpSt-629</strain>
        <strain evidence="3">SpSt-688</strain>
    </source>
</reference>
<evidence type="ECO:0000256" key="1">
    <source>
        <dbReference type="SAM" id="MobiDB-lite"/>
    </source>
</evidence>
<feature type="compositionally biased region" description="Basic residues" evidence="1">
    <location>
        <begin position="77"/>
        <end position="87"/>
    </location>
</feature>
<dbReference type="EMBL" id="DTAU01000132">
    <property type="protein sequence ID" value="HFQ79411.1"/>
    <property type="molecule type" value="Genomic_DNA"/>
</dbReference>